<evidence type="ECO:0000313" key="2">
    <source>
        <dbReference type="Proteomes" id="UP000781958"/>
    </source>
</evidence>
<dbReference type="RefSeq" id="WP_209773499.1">
    <property type="nucleotide sequence ID" value="NZ_JAGINP010000042.1"/>
</dbReference>
<reference evidence="1 2" key="1">
    <citation type="submission" date="2021-03" db="EMBL/GenBank/DDBJ databases">
        <title>Genomic Encyclopedia of Type Strains, Phase III (KMG-III): the genomes of soil and plant-associated and newly described type strains.</title>
        <authorList>
            <person name="Whitman W."/>
        </authorList>
    </citation>
    <scope>NUCLEOTIDE SEQUENCE [LARGE SCALE GENOMIC DNA]</scope>
    <source>
        <strain evidence="1 2">IMMIB AFH-6</strain>
    </source>
</reference>
<protein>
    <submittedName>
        <fullName evidence="1">Uncharacterized protein</fullName>
    </submittedName>
</protein>
<sequence length="145" mass="16033">MDPDRCHEIVAYTYLTADKGLFVNPQFPIYIGGKRHLPDFLAVEPAVQRVWLVEVSRSKDLADLRKKCVRYAANLPDVQAALKPSGLAGWSIGVWLILRADTIPQATGLDETLSGVALRTTSIEETVASWMWLNPDGITRTAPTI</sequence>
<name>A0ABS4SX42_9PROT</name>
<organism evidence="1 2">
    <name type="scientific">Azospirillum rugosum</name>
    <dbReference type="NCBI Taxonomy" id="416170"/>
    <lineage>
        <taxon>Bacteria</taxon>
        <taxon>Pseudomonadati</taxon>
        <taxon>Pseudomonadota</taxon>
        <taxon>Alphaproteobacteria</taxon>
        <taxon>Rhodospirillales</taxon>
        <taxon>Azospirillaceae</taxon>
        <taxon>Azospirillum</taxon>
    </lineage>
</organism>
<evidence type="ECO:0000313" key="1">
    <source>
        <dbReference type="EMBL" id="MBP2297133.1"/>
    </source>
</evidence>
<proteinExistence type="predicted"/>
<accession>A0ABS4SX42</accession>
<comment type="caution">
    <text evidence="1">The sequence shown here is derived from an EMBL/GenBank/DDBJ whole genome shotgun (WGS) entry which is preliminary data.</text>
</comment>
<dbReference type="Proteomes" id="UP000781958">
    <property type="component" value="Unassembled WGS sequence"/>
</dbReference>
<gene>
    <name evidence="1" type="ORF">J2851_006952</name>
</gene>
<keyword evidence="2" id="KW-1185">Reference proteome</keyword>
<dbReference type="EMBL" id="JAGINP010000042">
    <property type="protein sequence ID" value="MBP2297133.1"/>
    <property type="molecule type" value="Genomic_DNA"/>
</dbReference>